<evidence type="ECO:0000256" key="10">
    <source>
        <dbReference type="ARBA" id="ARBA00029840"/>
    </source>
</evidence>
<dbReference type="InterPro" id="IPR050344">
    <property type="entry name" value="Peptidase_M1_aminopeptidases"/>
</dbReference>
<dbReference type="PRINTS" id="PR00756">
    <property type="entry name" value="ALADIPTASE"/>
</dbReference>
<dbReference type="GO" id="GO:0008270">
    <property type="term" value="F:zinc ion binding"/>
    <property type="evidence" value="ECO:0007669"/>
    <property type="project" value="InterPro"/>
</dbReference>
<evidence type="ECO:0000259" key="12">
    <source>
        <dbReference type="Pfam" id="PF11838"/>
    </source>
</evidence>
<dbReference type="InterPro" id="IPR042097">
    <property type="entry name" value="Aminopeptidase_N-like_N_sf"/>
</dbReference>
<dbReference type="Pfam" id="PF17900">
    <property type="entry name" value="Peptidase_M1_N"/>
    <property type="match status" value="1"/>
</dbReference>
<accession>A0AAV1IIP3</accession>
<evidence type="ECO:0000256" key="6">
    <source>
        <dbReference type="ARBA" id="ARBA00022801"/>
    </source>
</evidence>
<dbReference type="PANTHER" id="PTHR11533:SF299">
    <property type="entry name" value="AMINOPEPTIDASE"/>
    <property type="match status" value="1"/>
</dbReference>
<dbReference type="Gene3D" id="2.60.40.1730">
    <property type="entry name" value="tricorn interacting facor f3 domain"/>
    <property type="match status" value="1"/>
</dbReference>
<dbReference type="Proteomes" id="UP001314263">
    <property type="component" value="Unassembled WGS sequence"/>
</dbReference>
<keyword evidence="5" id="KW-0479">Metal-binding</keyword>
<evidence type="ECO:0000313" key="15">
    <source>
        <dbReference type="Proteomes" id="UP001314263"/>
    </source>
</evidence>
<evidence type="ECO:0000256" key="5">
    <source>
        <dbReference type="ARBA" id="ARBA00022723"/>
    </source>
</evidence>
<evidence type="ECO:0000256" key="3">
    <source>
        <dbReference type="ARBA" id="ARBA00010136"/>
    </source>
</evidence>
<evidence type="ECO:0000256" key="1">
    <source>
        <dbReference type="ARBA" id="ARBA00001947"/>
    </source>
</evidence>
<reference evidence="14 15" key="1">
    <citation type="submission" date="2023-10" db="EMBL/GenBank/DDBJ databases">
        <authorList>
            <person name="Maclean D."/>
            <person name="Macfadyen A."/>
        </authorList>
    </citation>
    <scope>NUCLEOTIDE SEQUENCE [LARGE SCALE GENOMIC DNA]</scope>
</reference>
<dbReference type="GO" id="GO:0006508">
    <property type="term" value="P:proteolysis"/>
    <property type="evidence" value="ECO:0007669"/>
    <property type="project" value="UniProtKB-KW"/>
</dbReference>
<dbReference type="GO" id="GO:0042277">
    <property type="term" value="F:peptide binding"/>
    <property type="evidence" value="ECO:0007669"/>
    <property type="project" value="TreeGrafter"/>
</dbReference>
<name>A0AAV1IIP3_9CHLO</name>
<dbReference type="Pfam" id="PF11838">
    <property type="entry name" value="ERAP1_C"/>
    <property type="match status" value="1"/>
</dbReference>
<keyword evidence="4" id="KW-0645">Protease</keyword>
<dbReference type="Gene3D" id="1.10.390.10">
    <property type="entry name" value="Neutral Protease Domain 2"/>
    <property type="match status" value="1"/>
</dbReference>
<dbReference type="InterPro" id="IPR024571">
    <property type="entry name" value="ERAP1-like_C_dom"/>
</dbReference>
<dbReference type="AlphaFoldDB" id="A0AAV1IIP3"/>
<dbReference type="GO" id="GO:0016020">
    <property type="term" value="C:membrane"/>
    <property type="evidence" value="ECO:0007669"/>
    <property type="project" value="TreeGrafter"/>
</dbReference>
<keyword evidence="8" id="KW-0492">Microsome</keyword>
<sequence length="724" mass="79636">MDPFLAANGQFAIRLDRPITAPVTLVLHFSYTMYQKDPVYARQAFPCFDEPWMKATFQLTLLTDPSVPMALYNMPLLHGSGKLDASTGLREWRFGTSPVMSSYLVAFALGNLTGISTSAPASDSNHWHETNITVWTTPDRIANYQWALHSAAAILPKFEQLFGYPYFLPKLDILALPNYAFLAMENWGLLVYDQKRIEITPDESPDSARSFPVADTVAHEMAHLWCGDLEACATVFEYFGAGYASAALQGVGTFFYATADVLPFGDDFAGGTQHPISDPTNADAASDMEVQALFDDIEYQKGGSVLRMLWNYMSSSHYDSARLPANVQPGHDVFEDNMTLADIQHDPFIECYQAWIQEKQFFSATGADFIASFSNTSGGPIDLWMHNWIYSAGYPLVIVEVDADGNVTVQQAPFDLQGLPWQCDPTTAWWIPVSFRSNTDAELQWTTINDCTPVPLGQLEGSKGEFLKINVNQSGYYRVQYPDIMWQMNTQAVASADSPLSQSDVAGLLDDSYALHQIEGAINISVWLELVRALGTRGKLEYSPWAILDSQLPAVAYYLQGRCGAAVSSFLRSDVTVAFSELPLNCSTLNGANDRAAAEPILDIAAISMNEGLTSSAVTIVNAAADGGPPLDPDLADAIRKLAVASGDANVFHDIFAEFTAAPNDMKPTYSPILAYSPDVSQLNATLYQTLSTEFRLEDLQDLASAIALQRLQGRDLAWQFFTR</sequence>
<keyword evidence="7" id="KW-0862">Zinc</keyword>
<comment type="similarity">
    <text evidence="3">Belongs to the peptidase M1 family.</text>
</comment>
<comment type="caution">
    <text evidence="14">The sequence shown here is derived from an EMBL/GenBank/DDBJ whole genome shotgun (WGS) entry which is preliminary data.</text>
</comment>
<dbReference type="SUPFAM" id="SSF55486">
    <property type="entry name" value="Metalloproteases ('zincins'), catalytic domain"/>
    <property type="match status" value="1"/>
</dbReference>
<dbReference type="Gene3D" id="1.25.50.20">
    <property type="match status" value="1"/>
</dbReference>
<feature type="domain" description="ERAP1-like C-terminal" evidence="12">
    <location>
        <begin position="466"/>
        <end position="723"/>
    </location>
</feature>
<evidence type="ECO:0000259" key="11">
    <source>
        <dbReference type="Pfam" id="PF01433"/>
    </source>
</evidence>
<dbReference type="InterPro" id="IPR001930">
    <property type="entry name" value="Peptidase_M1"/>
</dbReference>
<keyword evidence="9" id="KW-0482">Metalloprotease</keyword>
<dbReference type="Pfam" id="PF01433">
    <property type="entry name" value="Peptidase_M1"/>
    <property type="match status" value="1"/>
</dbReference>
<keyword evidence="15" id="KW-1185">Reference proteome</keyword>
<evidence type="ECO:0000256" key="2">
    <source>
        <dbReference type="ARBA" id="ARBA00004174"/>
    </source>
</evidence>
<evidence type="ECO:0000256" key="9">
    <source>
        <dbReference type="ARBA" id="ARBA00023049"/>
    </source>
</evidence>
<proteinExistence type="inferred from homology"/>
<dbReference type="GO" id="GO:0005615">
    <property type="term" value="C:extracellular space"/>
    <property type="evidence" value="ECO:0007669"/>
    <property type="project" value="TreeGrafter"/>
</dbReference>
<evidence type="ECO:0000256" key="7">
    <source>
        <dbReference type="ARBA" id="ARBA00022833"/>
    </source>
</evidence>
<comment type="subcellular location">
    <subcellularLocation>
        <location evidence="2">Microsome membrane</location>
        <topology evidence="2">Peripheral membrane protein</topology>
    </subcellularLocation>
</comment>
<dbReference type="SUPFAM" id="SSF63737">
    <property type="entry name" value="Leukotriene A4 hydrolase N-terminal domain"/>
    <property type="match status" value="1"/>
</dbReference>
<feature type="domain" description="Peptidase M1 membrane alanine aminopeptidase" evidence="11">
    <location>
        <begin position="146"/>
        <end position="320"/>
    </location>
</feature>
<evidence type="ECO:0000259" key="13">
    <source>
        <dbReference type="Pfam" id="PF17900"/>
    </source>
</evidence>
<evidence type="ECO:0000256" key="4">
    <source>
        <dbReference type="ARBA" id="ARBA00022670"/>
    </source>
</evidence>
<evidence type="ECO:0000313" key="14">
    <source>
        <dbReference type="EMBL" id="CAK0787201.1"/>
    </source>
</evidence>
<dbReference type="GO" id="GO:0005737">
    <property type="term" value="C:cytoplasm"/>
    <property type="evidence" value="ECO:0007669"/>
    <property type="project" value="TreeGrafter"/>
</dbReference>
<dbReference type="InterPro" id="IPR027268">
    <property type="entry name" value="Peptidase_M4/M1_CTD_sf"/>
</dbReference>
<organism evidence="14 15">
    <name type="scientific">Coccomyxa viridis</name>
    <dbReference type="NCBI Taxonomy" id="1274662"/>
    <lineage>
        <taxon>Eukaryota</taxon>
        <taxon>Viridiplantae</taxon>
        <taxon>Chlorophyta</taxon>
        <taxon>core chlorophytes</taxon>
        <taxon>Trebouxiophyceae</taxon>
        <taxon>Trebouxiophyceae incertae sedis</taxon>
        <taxon>Coccomyxaceae</taxon>
        <taxon>Coccomyxa</taxon>
    </lineage>
</organism>
<gene>
    <name evidence="14" type="ORF">CVIRNUC_010417</name>
</gene>
<feature type="domain" description="Aminopeptidase N-like N-terminal" evidence="13">
    <location>
        <begin position="34"/>
        <end position="104"/>
    </location>
</feature>
<comment type="cofactor">
    <cofactor evidence="1">
        <name>Zn(2+)</name>
        <dbReference type="ChEBI" id="CHEBI:29105"/>
    </cofactor>
</comment>
<dbReference type="EMBL" id="CAUYUE010000016">
    <property type="protein sequence ID" value="CAK0787201.1"/>
    <property type="molecule type" value="Genomic_DNA"/>
</dbReference>
<dbReference type="InterPro" id="IPR014782">
    <property type="entry name" value="Peptidase_M1_dom"/>
</dbReference>
<dbReference type="Gene3D" id="2.60.40.1910">
    <property type="match status" value="1"/>
</dbReference>
<keyword evidence="6" id="KW-0378">Hydrolase</keyword>
<dbReference type="PANTHER" id="PTHR11533">
    <property type="entry name" value="PROTEASE M1 ZINC METALLOPROTEASE"/>
    <property type="match status" value="1"/>
</dbReference>
<keyword evidence="8" id="KW-0256">Endoplasmic reticulum</keyword>
<protein>
    <recommendedName>
        <fullName evidence="10">Alpha-aminoacylpeptide hydrolase</fullName>
    </recommendedName>
</protein>
<dbReference type="GO" id="GO:0043171">
    <property type="term" value="P:peptide catabolic process"/>
    <property type="evidence" value="ECO:0007669"/>
    <property type="project" value="TreeGrafter"/>
</dbReference>
<dbReference type="GO" id="GO:0070006">
    <property type="term" value="F:metalloaminopeptidase activity"/>
    <property type="evidence" value="ECO:0007669"/>
    <property type="project" value="TreeGrafter"/>
</dbReference>
<evidence type="ECO:0000256" key="8">
    <source>
        <dbReference type="ARBA" id="ARBA00022848"/>
    </source>
</evidence>
<dbReference type="InterPro" id="IPR045357">
    <property type="entry name" value="Aminopeptidase_N-like_N"/>
</dbReference>